<protein>
    <submittedName>
        <fullName evidence="2">DUF2254 domain-containing protein</fullName>
    </submittedName>
</protein>
<feature type="transmembrane region" description="Helical" evidence="1">
    <location>
        <begin position="104"/>
        <end position="127"/>
    </location>
</feature>
<proteinExistence type="predicted"/>
<dbReference type="AlphaFoldDB" id="A0A4V1E0Z3"/>
<reference evidence="2 3" key="1">
    <citation type="submission" date="2019-05" db="EMBL/GenBank/DDBJ databases">
        <title>Pseudorhodobacter turbinis sp. nov., isolated from the gut of the Korean turban shell.</title>
        <authorList>
            <person name="Jeong Y.-S."/>
            <person name="Kang W.-R."/>
            <person name="Bae J.-W."/>
        </authorList>
    </citation>
    <scope>NUCLEOTIDE SEQUENCE [LARGE SCALE GENOMIC DNA]</scope>
    <source>
        <strain evidence="2 3">S12M18</strain>
    </source>
</reference>
<keyword evidence="3" id="KW-1185">Reference proteome</keyword>
<dbReference type="KEGG" id="pseb:EOK75_11690"/>
<dbReference type="EMBL" id="CP039964">
    <property type="protein sequence ID" value="QCO56334.1"/>
    <property type="molecule type" value="Genomic_DNA"/>
</dbReference>
<accession>A0A4V1E0Z3</accession>
<name>A0A4V1E0Z3_9RHOB</name>
<dbReference type="Proteomes" id="UP000298631">
    <property type="component" value="Chromosome"/>
</dbReference>
<feature type="transmembrane region" description="Helical" evidence="1">
    <location>
        <begin position="133"/>
        <end position="154"/>
    </location>
</feature>
<gene>
    <name evidence="2" type="ORF">EOK75_11690</name>
</gene>
<keyword evidence="1" id="KW-0472">Membrane</keyword>
<feature type="transmembrane region" description="Helical" evidence="1">
    <location>
        <begin position="57"/>
        <end position="83"/>
    </location>
</feature>
<dbReference type="InterPro" id="IPR018723">
    <property type="entry name" value="DUF2254_membrane"/>
</dbReference>
<dbReference type="OrthoDB" id="2955631at2"/>
<keyword evidence="1" id="KW-1133">Transmembrane helix</keyword>
<dbReference type="Pfam" id="PF10011">
    <property type="entry name" value="DUF2254"/>
    <property type="match status" value="1"/>
</dbReference>
<sequence>MISKWRLFIRELLQKLWVVTVLYAILAVVTNLGAIVIGPLLPSGLGASLGSGAVESVLTILASSMLAVVTFSLGIMVSAFAGAASAVTPRATTLLKADRTTHRVLATFLGSFLYSLIGIIALNGGVLTDNDRLVLFVVSIVVVLIVVIAILRWIAHLTVFGQMDDSIDKVEAAARRALSARLRAPYLGGHGHPGPPPPDAYPIYPNDIGYVRYVHMDWLQDRAEDLNCQVYLTALPGAFVHPGIAVAYILGERPKDDDKIIDAFTIGETRSFEQDPRFGLSVLAEIAERALSPAVNDPGTAIDILGRTVRLLAPLAEDQEPELSYPHIWVPALTLEDMMEDIFPPIARDGAAIFAVQMRLQKALLALAQIAPARFGKTALVQAERAQSRSHDKMMPHEQTALEAVVARIAKLAPTTS</sequence>
<feature type="transmembrane region" description="Helical" evidence="1">
    <location>
        <begin position="12"/>
        <end position="37"/>
    </location>
</feature>
<evidence type="ECO:0000256" key="1">
    <source>
        <dbReference type="SAM" id="Phobius"/>
    </source>
</evidence>
<organism evidence="2 3">
    <name type="scientific">Pseudorhodobacter turbinis</name>
    <dbReference type="NCBI Taxonomy" id="2500533"/>
    <lineage>
        <taxon>Bacteria</taxon>
        <taxon>Pseudomonadati</taxon>
        <taxon>Pseudomonadota</taxon>
        <taxon>Alphaproteobacteria</taxon>
        <taxon>Rhodobacterales</taxon>
        <taxon>Paracoccaceae</taxon>
        <taxon>Pseudorhodobacter</taxon>
    </lineage>
</organism>
<keyword evidence="1" id="KW-0812">Transmembrane</keyword>
<dbReference type="RefSeq" id="WP_137194117.1">
    <property type="nucleotide sequence ID" value="NZ_CP039964.1"/>
</dbReference>
<evidence type="ECO:0000313" key="3">
    <source>
        <dbReference type="Proteomes" id="UP000298631"/>
    </source>
</evidence>
<evidence type="ECO:0000313" key="2">
    <source>
        <dbReference type="EMBL" id="QCO56334.1"/>
    </source>
</evidence>